<sequence length="542" mass="58597" precursor="true">MKKSGKKFTAGILIGVLAASSPFSALSGTINVHAESITEDEPLTQEMPESNKGFRSSNANVDENKSAADSLKLAVAEAGKLEQQQKDYNCFTAESWERVQEALDEARAMLEKPELTQEEIDKAFLKLITACDLLEDSVQKVGLKTAIDGAKAILEDGAELSGYTPESIEAVKAALAEAEKIFADISADAQTVNQASRNLMDAVTNMKETKKPSKADLNRKISEAKAIKKGSYTDASFHALTVAIAEAEKVAADPNATQAAIDAQVNALKNAISNLKVEIPQPSKTALYAKIAQAKAIKIGNYTNASYSALTAAIAAAEKVAADPKVAQAAIDAQTAALAKAIQGLKIDADKEAAVQVKAATVTAKAANQASRYIKLSWKKVSGADGYVVMNKTGKGWKTIKTIKKNSSTSYVYKKAELGKKYTFAVKAYKKADGKTVYSKYKIVTIKAVPQSPTIKARELKGNIRVTWKKESSAVTGYRIYRKTGKKWSRIGDVNGKTTRFTDKKVKKGKTYTYKVRVYKKANGKNVYGKYSNEIKVKIKVK</sequence>
<dbReference type="InterPro" id="IPR036116">
    <property type="entry name" value="FN3_sf"/>
</dbReference>
<dbReference type="RefSeq" id="WP_138003354.1">
    <property type="nucleotide sequence ID" value="NZ_QGQD01000069.1"/>
</dbReference>
<dbReference type="Gene3D" id="2.60.40.10">
    <property type="entry name" value="Immunoglobulins"/>
    <property type="match status" value="2"/>
</dbReference>
<feature type="region of interest" description="Disordered" evidence="1">
    <location>
        <begin position="38"/>
        <end position="60"/>
    </location>
</feature>
<dbReference type="EMBL" id="QGQD01000069">
    <property type="protein sequence ID" value="TLC99533.1"/>
    <property type="molecule type" value="Genomic_DNA"/>
</dbReference>
<evidence type="ECO:0000256" key="2">
    <source>
        <dbReference type="SAM" id="SignalP"/>
    </source>
</evidence>
<dbReference type="Pfam" id="PF00041">
    <property type="entry name" value="fn3"/>
    <property type="match status" value="1"/>
</dbReference>
<dbReference type="Gene3D" id="1.20.1270.70">
    <property type="entry name" value="Designed single chain three-helix bundle"/>
    <property type="match status" value="1"/>
</dbReference>
<dbReference type="STRING" id="180332.GCA_000797495_01099"/>
<protein>
    <submittedName>
        <fullName evidence="4">Phage-related lysozyme (Muraminidase)</fullName>
    </submittedName>
</protein>
<proteinExistence type="predicted"/>
<comment type="caution">
    <text evidence="4">The sequence shown here is derived from an EMBL/GenBank/DDBJ whole genome shotgun (WGS) entry which is preliminary data.</text>
</comment>
<dbReference type="SMART" id="SM00060">
    <property type="entry name" value="FN3"/>
    <property type="match status" value="2"/>
</dbReference>
<evidence type="ECO:0000256" key="1">
    <source>
        <dbReference type="SAM" id="MobiDB-lite"/>
    </source>
</evidence>
<organism evidence="4 5">
    <name type="scientific">Robinsoniella peoriensis</name>
    <dbReference type="NCBI Taxonomy" id="180332"/>
    <lineage>
        <taxon>Bacteria</taxon>
        <taxon>Bacillati</taxon>
        <taxon>Bacillota</taxon>
        <taxon>Clostridia</taxon>
        <taxon>Lachnospirales</taxon>
        <taxon>Lachnospiraceae</taxon>
        <taxon>Robinsoniella</taxon>
    </lineage>
</organism>
<evidence type="ECO:0000313" key="4">
    <source>
        <dbReference type="EMBL" id="TLC99533.1"/>
    </source>
</evidence>
<feature type="signal peptide" evidence="2">
    <location>
        <begin position="1"/>
        <end position="25"/>
    </location>
</feature>
<reference evidence="4 5" key="1">
    <citation type="journal article" date="2019" name="Anaerobe">
        <title>Detection of Robinsoniella peoriensis in multiple bone samples of a trauma patient.</title>
        <authorList>
            <person name="Schrottner P."/>
            <person name="Hartwich K."/>
            <person name="Bunk B."/>
            <person name="Schober I."/>
            <person name="Helbig S."/>
            <person name="Rudolph W.W."/>
            <person name="Gunzer F."/>
        </authorList>
    </citation>
    <scope>NUCLEOTIDE SEQUENCE [LARGE SCALE GENOMIC DNA]</scope>
    <source>
        <strain evidence="4 5">DSM 106044</strain>
    </source>
</reference>
<evidence type="ECO:0000259" key="3">
    <source>
        <dbReference type="PROSITE" id="PS50853"/>
    </source>
</evidence>
<name>A0A4U8Q5G8_9FIRM</name>
<dbReference type="PROSITE" id="PS50853">
    <property type="entry name" value="FN3"/>
    <property type="match status" value="1"/>
</dbReference>
<evidence type="ECO:0000313" key="5">
    <source>
        <dbReference type="Proteomes" id="UP000306509"/>
    </source>
</evidence>
<feature type="chain" id="PRO_5038557793" evidence="2">
    <location>
        <begin position="26"/>
        <end position="542"/>
    </location>
</feature>
<dbReference type="Gene3D" id="1.20.1270.90">
    <property type="entry name" value="AF1782-like"/>
    <property type="match status" value="3"/>
</dbReference>
<dbReference type="AlphaFoldDB" id="A0A4U8Q5G8"/>
<dbReference type="CDD" id="cd00063">
    <property type="entry name" value="FN3"/>
    <property type="match status" value="2"/>
</dbReference>
<gene>
    <name evidence="4" type="ORF">DSM106044_03736</name>
</gene>
<dbReference type="SUPFAM" id="SSF49265">
    <property type="entry name" value="Fibronectin type III"/>
    <property type="match status" value="1"/>
</dbReference>
<dbReference type="InterPro" id="IPR003961">
    <property type="entry name" value="FN3_dom"/>
</dbReference>
<dbReference type="Pfam" id="PF07554">
    <property type="entry name" value="FIVAR"/>
    <property type="match status" value="4"/>
</dbReference>
<dbReference type="Proteomes" id="UP000306509">
    <property type="component" value="Unassembled WGS sequence"/>
</dbReference>
<keyword evidence="2" id="KW-0732">Signal</keyword>
<keyword evidence="5" id="KW-1185">Reference proteome</keyword>
<accession>A0A4U8Q5G8</accession>
<feature type="domain" description="Fibronectin type-III" evidence="3">
    <location>
        <begin position="449"/>
        <end position="542"/>
    </location>
</feature>
<dbReference type="InterPro" id="IPR013783">
    <property type="entry name" value="Ig-like_fold"/>
</dbReference>